<evidence type="ECO:0000256" key="9">
    <source>
        <dbReference type="ARBA" id="ARBA00022840"/>
    </source>
</evidence>
<evidence type="ECO:0000256" key="6">
    <source>
        <dbReference type="ARBA" id="ARBA00022692"/>
    </source>
</evidence>
<evidence type="ECO:0000313" key="20">
    <source>
        <dbReference type="Proteomes" id="UP000009046"/>
    </source>
</evidence>
<evidence type="ECO:0000256" key="5">
    <source>
        <dbReference type="ARBA" id="ARBA00022475"/>
    </source>
</evidence>
<feature type="transmembrane region" description="Helical" evidence="15">
    <location>
        <begin position="298"/>
        <end position="319"/>
    </location>
</feature>
<evidence type="ECO:0000256" key="14">
    <source>
        <dbReference type="SAM" id="MobiDB-lite"/>
    </source>
</evidence>
<dbReference type="CTD" id="8231975"/>
<proteinExistence type="inferred from homology"/>
<evidence type="ECO:0000313" key="19">
    <source>
        <dbReference type="EnsemblMetazoa" id="PHUM351610-PA"/>
    </source>
</evidence>
<feature type="transmembrane region" description="Helical" evidence="15">
    <location>
        <begin position="1044"/>
        <end position="1064"/>
    </location>
</feature>
<evidence type="ECO:0000313" key="18">
    <source>
        <dbReference type="EMBL" id="EEB15150.1"/>
    </source>
</evidence>
<feature type="transmembrane region" description="Helical" evidence="15">
    <location>
        <begin position="399"/>
        <end position="419"/>
    </location>
</feature>
<evidence type="ECO:0000256" key="8">
    <source>
        <dbReference type="ARBA" id="ARBA00022741"/>
    </source>
</evidence>
<evidence type="ECO:0000256" key="11">
    <source>
        <dbReference type="ARBA" id="ARBA00023136"/>
    </source>
</evidence>
<accession>E0VP44</accession>
<keyword evidence="10 15" id="KW-1133">Transmembrane helix</keyword>
<name>E0VP44_PEDHC</name>
<keyword evidence="18" id="KW-0560">Oxidoreductase</keyword>
<dbReference type="EnsemblMetazoa" id="PHUM351610-RA">
    <property type="protein sequence ID" value="PHUM351610-PA"/>
    <property type="gene ID" value="PHUM351610"/>
</dbReference>
<dbReference type="CDD" id="cd03244">
    <property type="entry name" value="ABCC_MRP_domain2"/>
    <property type="match status" value="1"/>
</dbReference>
<feature type="transmembrane region" description="Helical" evidence="15">
    <location>
        <begin position="1129"/>
        <end position="1150"/>
    </location>
</feature>
<keyword evidence="7" id="KW-0677">Repeat</keyword>
<feature type="transmembrane region" description="Helical" evidence="15">
    <location>
        <begin position="476"/>
        <end position="502"/>
    </location>
</feature>
<feature type="transmembrane region" description="Helical" evidence="15">
    <location>
        <begin position="42"/>
        <end position="67"/>
    </location>
</feature>
<dbReference type="InterPro" id="IPR027417">
    <property type="entry name" value="P-loop_NTPase"/>
</dbReference>
<evidence type="ECO:0000256" key="2">
    <source>
        <dbReference type="ARBA" id="ARBA00004651"/>
    </source>
</evidence>
<reference evidence="19" key="3">
    <citation type="submission" date="2020-05" db="UniProtKB">
        <authorList>
            <consortium name="EnsemblMetazoa"/>
        </authorList>
    </citation>
    <scope>IDENTIFICATION</scope>
    <source>
        <strain evidence="19">USDA</strain>
    </source>
</reference>
<dbReference type="EC" id="7.6.2.3" evidence="12"/>
<comment type="subcellular location">
    <subcellularLocation>
        <location evidence="2">Cell membrane</location>
        <topology evidence="2">Multi-pass membrane protein</topology>
    </subcellularLocation>
    <subcellularLocation>
        <location evidence="1">Vacuole membrane</location>
        <topology evidence="1">Multi-pass membrane protein</topology>
    </subcellularLocation>
</comment>
<dbReference type="VEuPathDB" id="VectorBase:PHUM351610"/>
<dbReference type="SMR" id="E0VP44"/>
<dbReference type="InParanoid" id="E0VP44"/>
<dbReference type="EMBL" id="AAZO01004087">
    <property type="status" value="NOT_ANNOTATED_CDS"/>
    <property type="molecule type" value="Genomic_DNA"/>
</dbReference>
<dbReference type="FunCoup" id="E0VP44">
    <property type="interactions" value="394"/>
</dbReference>
<dbReference type="NCBIfam" id="TIGR00957">
    <property type="entry name" value="MRP_assoc_pro"/>
    <property type="match status" value="1"/>
</dbReference>
<dbReference type="PROSITE" id="PS50893">
    <property type="entry name" value="ABC_TRANSPORTER_2"/>
    <property type="match status" value="2"/>
</dbReference>
<dbReference type="Gene3D" id="1.20.1560.10">
    <property type="entry name" value="ABC transporter type 1, transmembrane domain"/>
    <property type="match status" value="2"/>
</dbReference>
<evidence type="ECO:0000256" key="4">
    <source>
        <dbReference type="ARBA" id="ARBA00022448"/>
    </source>
</evidence>
<dbReference type="OrthoDB" id="6500128at2759"/>
<dbReference type="EMBL" id="AAZO01004086">
    <property type="status" value="NOT_ANNOTATED_CDS"/>
    <property type="molecule type" value="Genomic_DNA"/>
</dbReference>
<gene>
    <name evidence="19" type="primary">8231975</name>
    <name evidence="18" type="ORF">Phum_PHUM351610</name>
</gene>
<dbReference type="FunFam" id="1.20.1560.10:FF:000041">
    <property type="entry name" value="Multidrug-Resistance like protein 1, isoform C"/>
    <property type="match status" value="1"/>
</dbReference>
<dbReference type="RefSeq" id="XP_002427888.1">
    <property type="nucleotide sequence ID" value="XM_002427843.1"/>
</dbReference>
<dbReference type="eggNOG" id="KOG0054">
    <property type="taxonomic scope" value="Eukaryota"/>
</dbReference>
<evidence type="ECO:0000256" key="13">
    <source>
        <dbReference type="ARBA" id="ARBA00047523"/>
    </source>
</evidence>
<feature type="transmembrane region" description="Helical" evidence="15">
    <location>
        <begin position="79"/>
        <end position="96"/>
    </location>
</feature>
<feature type="transmembrane region" description="Helical" evidence="15">
    <location>
        <begin position="1021"/>
        <end position="1038"/>
    </location>
</feature>
<dbReference type="InterPro" id="IPR017871">
    <property type="entry name" value="ABC_transporter-like_CS"/>
</dbReference>
<evidence type="ECO:0000259" key="17">
    <source>
        <dbReference type="PROSITE" id="PS50929"/>
    </source>
</evidence>
<dbReference type="GO" id="GO:0005774">
    <property type="term" value="C:vacuolar membrane"/>
    <property type="evidence" value="ECO:0007669"/>
    <property type="project" value="UniProtKB-SubCell"/>
</dbReference>
<evidence type="ECO:0000256" key="1">
    <source>
        <dbReference type="ARBA" id="ARBA00004128"/>
    </source>
</evidence>
<feature type="region of interest" description="Disordered" evidence="14">
    <location>
        <begin position="822"/>
        <end position="864"/>
    </location>
</feature>
<dbReference type="GeneID" id="8231975"/>
<dbReference type="FunFam" id="3.40.50.300:FF:000074">
    <property type="entry name" value="Multidrug resistance-associated protein 5 isoform 1"/>
    <property type="match status" value="1"/>
</dbReference>
<dbReference type="PANTHER" id="PTHR24223">
    <property type="entry name" value="ATP-BINDING CASSETTE SUB-FAMILY C"/>
    <property type="match status" value="1"/>
</dbReference>
<dbReference type="CDD" id="cd18595">
    <property type="entry name" value="ABC_6TM_MRP1_2_3_6_D1_like"/>
    <property type="match status" value="1"/>
</dbReference>
<keyword evidence="5" id="KW-1003">Cell membrane</keyword>
<keyword evidence="6 15" id="KW-0812">Transmembrane</keyword>
<evidence type="ECO:0000256" key="7">
    <source>
        <dbReference type="ARBA" id="ARBA00022737"/>
    </source>
</evidence>
<dbReference type="PANTHER" id="PTHR24223:SF443">
    <property type="entry name" value="MULTIDRUG-RESISTANCE LIKE PROTEIN 1, ISOFORM I"/>
    <property type="match status" value="1"/>
</dbReference>
<dbReference type="GO" id="GO:0016887">
    <property type="term" value="F:ATP hydrolysis activity"/>
    <property type="evidence" value="ECO:0007669"/>
    <property type="project" value="InterPro"/>
</dbReference>
<dbReference type="EMBL" id="DS235354">
    <property type="protein sequence ID" value="EEB15150.1"/>
    <property type="molecule type" value="Genomic_DNA"/>
</dbReference>
<evidence type="ECO:0000256" key="12">
    <source>
        <dbReference type="ARBA" id="ARBA00024220"/>
    </source>
</evidence>
<dbReference type="Gene3D" id="3.40.50.300">
    <property type="entry name" value="P-loop containing nucleotide triphosphate hydrolases"/>
    <property type="match status" value="2"/>
</dbReference>
<dbReference type="Proteomes" id="UP000009046">
    <property type="component" value="Unassembled WGS sequence"/>
</dbReference>
<dbReference type="GO" id="GO:0016491">
    <property type="term" value="F:oxidoreductase activity"/>
    <property type="evidence" value="ECO:0007669"/>
    <property type="project" value="UniProtKB-KW"/>
</dbReference>
<dbReference type="STRING" id="121224.E0VP44"/>
<dbReference type="InterPro" id="IPR005292">
    <property type="entry name" value="MRP"/>
</dbReference>
<keyword evidence="11 15" id="KW-0472">Membrane</keyword>
<dbReference type="HOGENOM" id="CLU_000604_27_3_1"/>
<reference evidence="18" key="1">
    <citation type="submission" date="2007-04" db="EMBL/GenBank/DDBJ databases">
        <title>Annotation of Pediculus humanus corporis strain USDA.</title>
        <authorList>
            <person name="Kirkness E."/>
            <person name="Hannick L."/>
            <person name="Hass B."/>
            <person name="Bruggner R."/>
            <person name="Lawson D."/>
            <person name="Bidwell S."/>
            <person name="Joardar V."/>
            <person name="Caler E."/>
            <person name="Walenz B."/>
            <person name="Inman J."/>
            <person name="Schobel S."/>
            <person name="Galinsky K."/>
            <person name="Amedeo P."/>
            <person name="Strausberg R."/>
        </authorList>
    </citation>
    <scope>NUCLEOTIDE SEQUENCE</scope>
    <source>
        <strain evidence="18">USDA</strain>
    </source>
</reference>
<feature type="domain" description="ABC transporter" evidence="16">
    <location>
        <begin position="1225"/>
        <end position="1459"/>
    </location>
</feature>
<feature type="compositionally biased region" description="Basic and acidic residues" evidence="14">
    <location>
        <begin position="826"/>
        <end position="841"/>
    </location>
</feature>
<protein>
    <recommendedName>
        <fullName evidence="12">ABC-type glutathione-S-conjugate transporter</fullName>
        <ecNumber evidence="12">7.6.2.3</ecNumber>
    </recommendedName>
</protein>
<feature type="transmembrane region" description="Helical" evidence="15">
    <location>
        <begin position="244"/>
        <end position="265"/>
    </location>
</feature>
<dbReference type="InterPro" id="IPR003593">
    <property type="entry name" value="AAA+_ATPase"/>
</dbReference>
<feature type="transmembrane region" description="Helical" evidence="15">
    <location>
        <begin position="899"/>
        <end position="924"/>
    </location>
</feature>
<dbReference type="GO" id="GO:0005886">
    <property type="term" value="C:plasma membrane"/>
    <property type="evidence" value="ECO:0007669"/>
    <property type="project" value="UniProtKB-SubCell"/>
</dbReference>
<dbReference type="InterPro" id="IPR003439">
    <property type="entry name" value="ABC_transporter-like_ATP-bd"/>
</dbReference>
<dbReference type="Pfam" id="PF00664">
    <property type="entry name" value="ABC_membrane"/>
    <property type="match status" value="2"/>
</dbReference>
<keyword evidence="8" id="KW-0547">Nucleotide-binding</keyword>
<dbReference type="SMART" id="SM00382">
    <property type="entry name" value="AAA"/>
    <property type="match status" value="2"/>
</dbReference>
<dbReference type="CDD" id="cd18603">
    <property type="entry name" value="ABC_6TM_MRP1_2_3_6_D2_like"/>
    <property type="match status" value="1"/>
</dbReference>
<dbReference type="FunFam" id="3.40.50.300:FF:000293">
    <property type="entry name" value="ATP binding cassette subfamily C member 1"/>
    <property type="match status" value="1"/>
</dbReference>
<dbReference type="OMA" id="RIVEPSH"/>
<feature type="domain" description="ABC transmembrane type-1" evidence="17">
    <location>
        <begin position="260"/>
        <end position="542"/>
    </location>
</feature>
<feature type="transmembrane region" description="Helical" evidence="15">
    <location>
        <begin position="12"/>
        <end position="30"/>
    </location>
</feature>
<dbReference type="PROSITE" id="PS50929">
    <property type="entry name" value="ABC_TM1F"/>
    <property type="match status" value="2"/>
</dbReference>
<keyword evidence="9" id="KW-0067">ATP-binding</keyword>
<feature type="transmembrane region" description="Helical" evidence="15">
    <location>
        <begin position="944"/>
        <end position="967"/>
    </location>
</feature>
<evidence type="ECO:0000256" key="15">
    <source>
        <dbReference type="SAM" id="Phobius"/>
    </source>
</evidence>
<feature type="domain" description="ABC transporter" evidence="16">
    <location>
        <begin position="574"/>
        <end position="798"/>
    </location>
</feature>
<dbReference type="Pfam" id="PF00005">
    <property type="entry name" value="ABC_tran"/>
    <property type="match status" value="2"/>
</dbReference>
<dbReference type="SUPFAM" id="SSF90123">
    <property type="entry name" value="ABC transporter transmembrane region"/>
    <property type="match status" value="2"/>
</dbReference>
<comment type="similarity">
    <text evidence="3">Belongs to the ABC transporter superfamily. ABCC family. Conjugate transporter (TC 3.A.1.208) subfamily.</text>
</comment>
<dbReference type="InterPro" id="IPR050173">
    <property type="entry name" value="ABC_transporter_C-like"/>
</dbReference>
<dbReference type="CDD" id="cd03250">
    <property type="entry name" value="ABCC_MRP_domain1"/>
    <property type="match status" value="1"/>
</dbReference>
<evidence type="ECO:0000256" key="10">
    <source>
        <dbReference type="ARBA" id="ARBA00022989"/>
    </source>
</evidence>
<dbReference type="InterPro" id="IPR036640">
    <property type="entry name" value="ABC1_TM_sf"/>
</dbReference>
<evidence type="ECO:0000259" key="16">
    <source>
        <dbReference type="PROSITE" id="PS50893"/>
    </source>
</evidence>
<dbReference type="FunFam" id="1.20.1560.10:FF:000001">
    <property type="entry name" value="ATP-binding cassette subfamily C member 1"/>
    <property type="match status" value="1"/>
</dbReference>
<sequence>MNSKARNVPWNIYNITKILITATLCLISISDALNEATLARNYSFLSVCYLTPFIQFFTFLLAGILIFYNRKMGMVASSVLFYFWLCLSICGAIQFRSEIMKAVMSESDDYVKTYNFLSYVIYYFLVLMQLLLACFADKPPLYVDDPVSKENPAPEERCSALSKLTFSWFDKLIWLGYKKPLETSDLWPMNPEDTARHIVPLFDRYWEKSRKGNLINSTKRKASYLKKSGSVEFISGREEKKKKYVSIVPALCKAFGPTFIFGVALKVVNDLLTFANPQLLKYLIGYIKNESDYEWKGFLFAFSMLLASIFQTLVLSQYFRRMFIVGLRIRTALISAIYRKSLKMSTVARKESTVGEIVNLMSVDAQRFMDLLIYINMIWSAPLQISLALYFLWGLLGPSVLAGVAVMIIIIPVNGFLASKMKTLQIKQMKYKDERVKLTNEVLGGMKVIKLYAWEPSFEEQILKIRAKEVTQLKYAAYYNAVSSFIWSCAPFLVSLVTFATYVLSDENNILDAKKVFVSLSYFNILRFPLPMMPMIISNLVQTSVSVNRINKFMNCDELDPSNVTHEDLNSLPLLIENGYFSWEQSEKPTLRNINLQVKPGKLVAVVGSVGSGKSSLISSLLGDMEKLSGRVNVKGTVAYVPQQAWIQNATLRDNILFGKTLDSNLYSKVVEACALKPDLEMLPGGDLTEIGEKGINLSGGQKQRVSLARAVYYNADIYLLDDPLSAVDSHVGKHIFEKVIGLDGILKNKTRLLVTHGITYLPQVDMIVVLTDGEISEIGTYRELLDKKGAFAEFLIQHLQENNEVTDIQLEETVGVETLKGIQRQRSESRGESDSIDRRTSVGSLTESKNKRKSSLNANGNGTVMKKQAGEKLIEIEKSEVGSVKWGVYSYYLKSVGIILSVSSIVMNVLFQVFSIGANFWLNSWTIENEASNTTSDFEKRDLYLGVYGGFGIGQVLTTLFASVFLQLGCLSAARILHGSTLHGVVRSPNGFFDVTPLGRVLNRFSKDVDTLDSILPMTIRGWLTCFFSVLGMVVVVSYSSQWFIAVIIPIGILYYFIQRFYVATSRQLKRIESISRSPIYSHFGETVTGVSTIRAYQAQQRFINESESKLDINQICYYPSLIANRWLAVRLETIGSLIIFFSALFGVISKAVGNPQANLVGLSVTYAMQVTQTLNWLVRMTSDVETNIVSVERIKEYGEIPHEAEWRNPNFIPDKNWPSKGKVEFKDYMTRYREGLDLVLCGVNFTVDGGEKIGIVGRTGAGKSSLTLALFRIIEASSGKIFIDGIDISKVGLHDLRGRLTIIPQDPILFSGTIRMNLDPFMQCTDQEIWKALELAHLKTFVMSQSLKLDHEITEGGDNLSVGQRQLICLARALLRKTKILVLDEATAAVDLETDDLIQNTIRREFKECTVLTIAHRLNTILDSDRVLVLDKGLVAEFDSPQKLMSQPDSIFYKMLKDAGITTTDKKKE</sequence>
<dbReference type="SUPFAM" id="SSF52540">
    <property type="entry name" value="P-loop containing nucleoside triphosphate hydrolases"/>
    <property type="match status" value="2"/>
</dbReference>
<dbReference type="PROSITE" id="PS00211">
    <property type="entry name" value="ABC_TRANSPORTER_1"/>
    <property type="match status" value="2"/>
</dbReference>
<dbReference type="GO" id="GO:0015431">
    <property type="term" value="F:ABC-type glutathione S-conjugate transporter activity"/>
    <property type="evidence" value="ECO:0007669"/>
    <property type="project" value="UniProtKB-EC"/>
</dbReference>
<evidence type="ECO:0000256" key="3">
    <source>
        <dbReference type="ARBA" id="ARBA00009726"/>
    </source>
</evidence>
<dbReference type="KEGG" id="phu:Phum_PHUM351610"/>
<comment type="catalytic activity">
    <reaction evidence="13">
        <text>leukotriene C4(in) + ATP + H2O = leukotriene C4(out) + ADP + phosphate + H(+)</text>
        <dbReference type="Rhea" id="RHEA:38963"/>
        <dbReference type="ChEBI" id="CHEBI:15377"/>
        <dbReference type="ChEBI" id="CHEBI:15378"/>
        <dbReference type="ChEBI" id="CHEBI:30616"/>
        <dbReference type="ChEBI" id="CHEBI:43474"/>
        <dbReference type="ChEBI" id="CHEBI:57973"/>
        <dbReference type="ChEBI" id="CHEBI:456216"/>
    </reaction>
    <physiologicalReaction direction="left-to-right" evidence="13">
        <dbReference type="Rhea" id="RHEA:38964"/>
    </physiologicalReaction>
</comment>
<feature type="transmembrane region" description="Helical" evidence="15">
    <location>
        <begin position="116"/>
        <end position="136"/>
    </location>
</feature>
<keyword evidence="4" id="KW-0813">Transport</keyword>
<dbReference type="GO" id="GO:0005524">
    <property type="term" value="F:ATP binding"/>
    <property type="evidence" value="ECO:0007669"/>
    <property type="project" value="UniProtKB-KW"/>
</dbReference>
<feature type="domain" description="ABC transmembrane type-1" evidence="17">
    <location>
        <begin position="905"/>
        <end position="1188"/>
    </location>
</feature>
<keyword evidence="20" id="KW-1185">Reference proteome</keyword>
<organism>
    <name type="scientific">Pediculus humanus subsp. corporis</name>
    <name type="common">Body louse</name>
    <dbReference type="NCBI Taxonomy" id="121224"/>
    <lineage>
        <taxon>Eukaryota</taxon>
        <taxon>Metazoa</taxon>
        <taxon>Ecdysozoa</taxon>
        <taxon>Arthropoda</taxon>
        <taxon>Hexapoda</taxon>
        <taxon>Insecta</taxon>
        <taxon>Pterygota</taxon>
        <taxon>Neoptera</taxon>
        <taxon>Paraneoptera</taxon>
        <taxon>Psocodea</taxon>
        <taxon>Troctomorpha</taxon>
        <taxon>Phthiraptera</taxon>
        <taxon>Anoplura</taxon>
        <taxon>Pediculidae</taxon>
        <taxon>Pediculus</taxon>
    </lineage>
</organism>
<feature type="transmembrane region" description="Helical" evidence="15">
    <location>
        <begin position="522"/>
        <end position="541"/>
    </location>
</feature>
<reference evidence="18" key="2">
    <citation type="submission" date="2007-04" db="EMBL/GenBank/DDBJ databases">
        <title>The genome of the human body louse.</title>
        <authorList>
            <consortium name="The Human Body Louse Genome Consortium"/>
            <person name="Kirkness E."/>
            <person name="Walenz B."/>
            <person name="Hass B."/>
            <person name="Bruggner R."/>
            <person name="Strausberg R."/>
        </authorList>
    </citation>
    <scope>NUCLEOTIDE SEQUENCE</scope>
    <source>
        <strain evidence="18">USDA</strain>
    </source>
</reference>
<dbReference type="InterPro" id="IPR011527">
    <property type="entry name" value="ABC1_TM_dom"/>
</dbReference>
<feature type="transmembrane region" description="Helical" evidence="15">
    <location>
        <begin position="371"/>
        <end position="393"/>
    </location>
</feature>